<comment type="caution">
    <text evidence="2">The sequence shown here is derived from an EMBL/GenBank/DDBJ whole genome shotgun (WGS) entry which is preliminary data.</text>
</comment>
<organism evidence="2 3">
    <name type="scientific">Diploscapter pachys</name>
    <dbReference type="NCBI Taxonomy" id="2018661"/>
    <lineage>
        <taxon>Eukaryota</taxon>
        <taxon>Metazoa</taxon>
        <taxon>Ecdysozoa</taxon>
        <taxon>Nematoda</taxon>
        <taxon>Chromadorea</taxon>
        <taxon>Rhabditida</taxon>
        <taxon>Rhabditina</taxon>
        <taxon>Rhabditomorpha</taxon>
        <taxon>Rhabditoidea</taxon>
        <taxon>Rhabditidae</taxon>
        <taxon>Diploscapter</taxon>
    </lineage>
</organism>
<feature type="domain" description="Tc1-like transposase DDE" evidence="1">
    <location>
        <begin position="10"/>
        <end position="104"/>
    </location>
</feature>
<dbReference type="Pfam" id="PF13358">
    <property type="entry name" value="DDE_3"/>
    <property type="match status" value="1"/>
</dbReference>
<gene>
    <name evidence="2" type="ORF">WR25_13457</name>
</gene>
<dbReference type="InterPro" id="IPR038717">
    <property type="entry name" value="Tc1-like_DDE_dom"/>
</dbReference>
<evidence type="ECO:0000313" key="2">
    <source>
        <dbReference type="EMBL" id="PAV73038.1"/>
    </source>
</evidence>
<name>A0A2A2KGN1_9BILA</name>
<keyword evidence="3" id="KW-1185">Reference proteome</keyword>
<protein>
    <recommendedName>
        <fullName evidence="1">Tc1-like transposase DDE domain-containing protein</fullName>
    </recommendedName>
</protein>
<evidence type="ECO:0000259" key="1">
    <source>
        <dbReference type="Pfam" id="PF13358"/>
    </source>
</evidence>
<dbReference type="Proteomes" id="UP000218231">
    <property type="component" value="Unassembled WGS sequence"/>
</dbReference>
<reference evidence="2 3" key="1">
    <citation type="journal article" date="2017" name="Curr. Biol.">
        <title>Genome architecture and evolution of a unichromosomal asexual nematode.</title>
        <authorList>
            <person name="Fradin H."/>
            <person name="Zegar C."/>
            <person name="Gutwein M."/>
            <person name="Lucas J."/>
            <person name="Kovtun M."/>
            <person name="Corcoran D."/>
            <person name="Baugh L.R."/>
            <person name="Kiontke K."/>
            <person name="Gunsalus K."/>
            <person name="Fitch D.H."/>
            <person name="Piano F."/>
        </authorList>
    </citation>
    <scope>NUCLEOTIDE SEQUENCE [LARGE SCALE GENOMIC DNA]</scope>
    <source>
        <strain evidence="2">PF1309</strain>
    </source>
</reference>
<accession>A0A2A2KGN1</accession>
<dbReference type="AlphaFoldDB" id="A0A2A2KGN1"/>
<sequence>MIWGCFSAAGVGPLVKINGNMDSQMYSDILEQHMLPHAKSIMNRGWVFQHDNDPKHRFTKVQEWFNFKKVKAMPWPSQSPDANPIEHMSNPLKKRTASIRVRNAEEKFALLQKSGPK</sequence>
<dbReference type="STRING" id="2018661.A0A2A2KGN1"/>
<proteinExistence type="predicted"/>
<dbReference type="GO" id="GO:0003676">
    <property type="term" value="F:nucleic acid binding"/>
    <property type="evidence" value="ECO:0007669"/>
    <property type="project" value="InterPro"/>
</dbReference>
<dbReference type="EMBL" id="LIAE01008670">
    <property type="protein sequence ID" value="PAV73038.1"/>
    <property type="molecule type" value="Genomic_DNA"/>
</dbReference>
<dbReference type="InterPro" id="IPR036397">
    <property type="entry name" value="RNaseH_sf"/>
</dbReference>
<dbReference type="Gene3D" id="3.30.420.10">
    <property type="entry name" value="Ribonuclease H-like superfamily/Ribonuclease H"/>
    <property type="match status" value="1"/>
</dbReference>
<evidence type="ECO:0000313" key="3">
    <source>
        <dbReference type="Proteomes" id="UP000218231"/>
    </source>
</evidence>
<dbReference type="OrthoDB" id="5810541at2759"/>